<dbReference type="FunFam" id="1.10.472.10:FF:000080">
    <property type="entry name" value="G1/S-specific cyclin"/>
    <property type="match status" value="1"/>
</dbReference>
<dbReference type="PANTHER" id="PTHR21615">
    <property type="entry name" value="CYCLIN N-TERMINAL DOMAIN-CONTAINING PROTEIN 1"/>
    <property type="match status" value="1"/>
</dbReference>
<dbReference type="Proteomes" id="UP001306508">
    <property type="component" value="Unassembled WGS sequence"/>
</dbReference>
<feature type="region of interest" description="Disordered" evidence="8">
    <location>
        <begin position="1"/>
        <end position="22"/>
    </location>
</feature>
<dbReference type="PIRSF" id="PIRSF001770">
    <property type="entry name" value="Cyclin_CLN"/>
    <property type="match status" value="1"/>
</dbReference>
<evidence type="ECO:0000256" key="7">
    <source>
        <dbReference type="RuleBase" id="RU000383"/>
    </source>
</evidence>
<evidence type="ECO:0000256" key="5">
    <source>
        <dbReference type="ARBA" id="ARBA00053308"/>
    </source>
</evidence>
<evidence type="ECO:0000313" key="11">
    <source>
        <dbReference type="Proteomes" id="UP001306508"/>
    </source>
</evidence>
<evidence type="ECO:0000256" key="1">
    <source>
        <dbReference type="ARBA" id="ARBA00008742"/>
    </source>
</evidence>
<comment type="similarity">
    <text evidence="1 6 7">Belongs to the cyclin family.</text>
</comment>
<organism evidence="10 11">
    <name type="scientific">Arxiozyma heterogenica</name>
    <dbReference type="NCBI Taxonomy" id="278026"/>
    <lineage>
        <taxon>Eukaryota</taxon>
        <taxon>Fungi</taxon>
        <taxon>Dikarya</taxon>
        <taxon>Ascomycota</taxon>
        <taxon>Saccharomycotina</taxon>
        <taxon>Saccharomycetes</taxon>
        <taxon>Saccharomycetales</taxon>
        <taxon>Saccharomycetaceae</taxon>
        <taxon>Arxiozyma</taxon>
    </lineage>
</organism>
<keyword evidence="11" id="KW-1185">Reference proteome</keyword>
<dbReference type="EMBL" id="JAWIZZ010000053">
    <property type="protein sequence ID" value="KAK5778265.1"/>
    <property type="molecule type" value="Genomic_DNA"/>
</dbReference>
<dbReference type="InterPro" id="IPR006671">
    <property type="entry name" value="Cyclin_N"/>
</dbReference>
<evidence type="ECO:0000256" key="2">
    <source>
        <dbReference type="ARBA" id="ARBA00022618"/>
    </source>
</evidence>
<comment type="function">
    <text evidence="6">G1/S-specific cyclin essential for the control of the cell cycle at the G1/S (start) transition.</text>
</comment>
<proteinExistence type="inferred from homology"/>
<dbReference type="InterPro" id="IPR048258">
    <property type="entry name" value="Cyclins_cyclin-box"/>
</dbReference>
<sequence>MTSSITSSSTSSNYSTISAHSSNNKSNIYSNRKICHNSNNINNVNNNQKDVNISSNIEPFNMDKLRNCSNINTTTKNNIQYSMGLIVKAKQMHYPIELSNSELLSHFETIQEYQYDIVSDMIQKNSNCKPSLKLINQQPEIKPYSIRPLVCEFLYKLSKLTRVTNGIYFQAMRLFDKYCSKRIVLKDQIHLILGTCLWLSAKTYGGCNHIINNVVIPPGGRFYGPNPRARIPRLNELVYYCQQASSGLSSENPIILDESMFLQMEMHILDTLNWEISEPTFNDYILNVDENCLIQYELYQRQAHISNDDELYDKIQLIYLKNFLMDLVTWNLDFLNFELFEITNSIFYLINRFTNEIDQSSLLDLPIPSQNKQVALFNIFVTTINSVPDLLHNTYKDYIGVFQFINNIKLFYLQSRQSSLSKLSINTPSVTSTLSPQSIPSPVYSTHSSTPLRNVSGVSENSIFSSLRDINNSQHTIQGNHSPLTPSIYNKSTDWSSANNSSLSLGKRSYQERSFNDSDNMIVPPRSKFLNTGLSIDKSNHSSRTSLISLTVGQ</sequence>
<accession>A0AAN7WFA3</accession>
<reference evidence="11" key="1">
    <citation type="submission" date="2023-07" db="EMBL/GenBank/DDBJ databases">
        <title>A draft genome of Kazachstania heterogenica Y-27499.</title>
        <authorList>
            <person name="Donic C."/>
            <person name="Kralova J.S."/>
            <person name="Fidel L."/>
            <person name="Ben-Dor S."/>
            <person name="Jung S."/>
        </authorList>
    </citation>
    <scope>NUCLEOTIDE SEQUENCE [LARGE SCALE GENOMIC DNA]</scope>
    <source>
        <strain evidence="11">Y27499</strain>
    </source>
</reference>
<dbReference type="SMART" id="SM00385">
    <property type="entry name" value="CYCLIN"/>
    <property type="match status" value="1"/>
</dbReference>
<dbReference type="SUPFAM" id="SSF47954">
    <property type="entry name" value="Cyclin-like"/>
    <property type="match status" value="1"/>
</dbReference>
<dbReference type="PROSITE" id="PS00292">
    <property type="entry name" value="CYCLINS"/>
    <property type="match status" value="1"/>
</dbReference>
<dbReference type="PANTHER" id="PTHR21615:SF2">
    <property type="entry name" value="CYCLIN N-TERMINAL DOMAIN-CONTAINING PROTEIN 1"/>
    <property type="match status" value="1"/>
</dbReference>
<gene>
    <name evidence="10" type="ORF">RI543_003924</name>
</gene>
<keyword evidence="2 6" id="KW-0132">Cell division</keyword>
<dbReference type="InterPro" id="IPR036915">
    <property type="entry name" value="Cyclin-like_sf"/>
</dbReference>
<evidence type="ECO:0000256" key="8">
    <source>
        <dbReference type="SAM" id="MobiDB-lite"/>
    </source>
</evidence>
<dbReference type="InterPro" id="IPR014399">
    <property type="entry name" value="Cyclin_CLN"/>
</dbReference>
<dbReference type="GO" id="GO:0051301">
    <property type="term" value="P:cell division"/>
    <property type="evidence" value="ECO:0007669"/>
    <property type="project" value="UniProtKB-KW"/>
</dbReference>
<comment type="caution">
    <text evidence="10">The sequence shown here is derived from an EMBL/GenBank/DDBJ whole genome shotgun (WGS) entry which is preliminary data.</text>
</comment>
<protein>
    <recommendedName>
        <fullName evidence="6">G1/S-specific cyclin</fullName>
    </recommendedName>
</protein>
<keyword evidence="4 6" id="KW-0131">Cell cycle</keyword>
<dbReference type="Gene3D" id="1.10.472.10">
    <property type="entry name" value="Cyclin-like"/>
    <property type="match status" value="1"/>
</dbReference>
<feature type="domain" description="Cyclin-like" evidence="9">
    <location>
        <begin position="152"/>
        <end position="270"/>
    </location>
</feature>
<evidence type="ECO:0000256" key="3">
    <source>
        <dbReference type="ARBA" id="ARBA00023127"/>
    </source>
</evidence>
<name>A0AAN7WFA3_9SACH</name>
<evidence type="ECO:0000256" key="4">
    <source>
        <dbReference type="ARBA" id="ARBA00023306"/>
    </source>
</evidence>
<dbReference type="GO" id="GO:0016538">
    <property type="term" value="F:cyclin-dependent protein serine/threonine kinase regulator activity"/>
    <property type="evidence" value="ECO:0007669"/>
    <property type="project" value="UniProtKB-ARBA"/>
</dbReference>
<comment type="function">
    <text evidence="5">Essential for the control of the cell cycle at the G1/S (start) transition. Interacts with the CDC28 protein kinase to form MPF.</text>
</comment>
<dbReference type="GO" id="GO:0000307">
    <property type="term" value="C:cyclin-dependent protein kinase holoenzyme complex"/>
    <property type="evidence" value="ECO:0007669"/>
    <property type="project" value="UniProtKB-ARBA"/>
</dbReference>
<evidence type="ECO:0000256" key="6">
    <source>
        <dbReference type="PIRNR" id="PIRNR001770"/>
    </source>
</evidence>
<keyword evidence="3 6" id="KW-0195">Cyclin</keyword>
<dbReference type="GO" id="GO:0007089">
    <property type="term" value="P:traversing start control point of mitotic cell cycle"/>
    <property type="evidence" value="ECO:0007669"/>
    <property type="project" value="UniProtKB-ARBA"/>
</dbReference>
<dbReference type="InterPro" id="IPR013763">
    <property type="entry name" value="Cyclin-like_dom"/>
</dbReference>
<evidence type="ECO:0000259" key="9">
    <source>
        <dbReference type="SMART" id="SM00385"/>
    </source>
</evidence>
<dbReference type="Pfam" id="PF00134">
    <property type="entry name" value="Cyclin_N"/>
    <property type="match status" value="1"/>
</dbReference>
<evidence type="ECO:0000313" key="10">
    <source>
        <dbReference type="EMBL" id="KAK5778265.1"/>
    </source>
</evidence>
<dbReference type="AlphaFoldDB" id="A0AAN7WFA3"/>